<proteinExistence type="predicted"/>
<feature type="compositionally biased region" description="Low complexity" evidence="1">
    <location>
        <begin position="234"/>
        <end position="247"/>
    </location>
</feature>
<protein>
    <submittedName>
        <fullName evidence="3">Uncharacterized protein</fullName>
    </submittedName>
</protein>
<feature type="transmembrane region" description="Helical" evidence="2">
    <location>
        <begin position="111"/>
        <end position="133"/>
    </location>
</feature>
<organism evidence="3 4">
    <name type="scientific">Diaporthe australafricana</name>
    <dbReference type="NCBI Taxonomy" id="127596"/>
    <lineage>
        <taxon>Eukaryota</taxon>
        <taxon>Fungi</taxon>
        <taxon>Dikarya</taxon>
        <taxon>Ascomycota</taxon>
        <taxon>Pezizomycotina</taxon>
        <taxon>Sordariomycetes</taxon>
        <taxon>Sordariomycetidae</taxon>
        <taxon>Diaporthales</taxon>
        <taxon>Diaporthaceae</taxon>
        <taxon>Diaporthe</taxon>
    </lineage>
</organism>
<keyword evidence="2" id="KW-0472">Membrane</keyword>
<dbReference type="EMBL" id="JAWRVE010000004">
    <property type="protein sequence ID" value="KAL1882166.1"/>
    <property type="molecule type" value="Genomic_DNA"/>
</dbReference>
<evidence type="ECO:0000256" key="2">
    <source>
        <dbReference type="SAM" id="Phobius"/>
    </source>
</evidence>
<sequence length="274" mass="28852">MTFDLNVVLARVTAISDGNTETIESTTESAGAGLGANGIAVRFRSGDFSSNVATTVSAWFPDRYIRAVRTRGVSDTAMLPISSSSPPAEPASSSAPGSGSTTHVAISTKQAIGIGIGSAAAALIVIISAWLFLCLRRRKQRIRAQIETPIPPPAPPPKDRRFRSPPPNLDLSGSGNGSIASMARSVNGKMIRGPFELQSDGKEKKQVHEMFGGHHSTQSTPKSNDPLRSNPMTPSFWSPPSSFGFQPAELESPQRSVTSAGSGYLHGRAELASP</sequence>
<evidence type="ECO:0000313" key="4">
    <source>
        <dbReference type="Proteomes" id="UP001583177"/>
    </source>
</evidence>
<keyword evidence="4" id="KW-1185">Reference proteome</keyword>
<feature type="region of interest" description="Disordered" evidence="1">
    <location>
        <begin position="77"/>
        <end position="102"/>
    </location>
</feature>
<dbReference type="Proteomes" id="UP001583177">
    <property type="component" value="Unassembled WGS sequence"/>
</dbReference>
<name>A0ABR3Y1K5_9PEZI</name>
<feature type="compositionally biased region" description="Low complexity" evidence="1">
    <location>
        <begin position="82"/>
        <end position="100"/>
    </location>
</feature>
<evidence type="ECO:0000313" key="3">
    <source>
        <dbReference type="EMBL" id="KAL1882166.1"/>
    </source>
</evidence>
<feature type="region of interest" description="Disordered" evidence="1">
    <location>
        <begin position="145"/>
        <end position="181"/>
    </location>
</feature>
<comment type="caution">
    <text evidence="3">The sequence shown here is derived from an EMBL/GenBank/DDBJ whole genome shotgun (WGS) entry which is preliminary data.</text>
</comment>
<evidence type="ECO:0000256" key="1">
    <source>
        <dbReference type="SAM" id="MobiDB-lite"/>
    </source>
</evidence>
<accession>A0ABR3Y1K5</accession>
<feature type="compositionally biased region" description="Polar residues" evidence="1">
    <location>
        <begin position="215"/>
        <end position="233"/>
    </location>
</feature>
<feature type="region of interest" description="Disordered" evidence="1">
    <location>
        <begin position="197"/>
        <end position="274"/>
    </location>
</feature>
<gene>
    <name evidence="3" type="ORF">Daus18300_000651</name>
</gene>
<feature type="compositionally biased region" description="Basic and acidic residues" evidence="1">
    <location>
        <begin position="199"/>
        <end position="212"/>
    </location>
</feature>
<reference evidence="3 4" key="1">
    <citation type="journal article" date="2024" name="IMA Fungus">
        <title>IMA Genome - F19 : A genome assembly and annotation guide to empower mycologists, including annotated draft genome sequences of Ceratocystis pirilliformis, Diaporthe australafricana, Fusarium ophioides, Paecilomyces lecythidis, and Sporothrix stenoceras.</title>
        <authorList>
            <person name="Aylward J."/>
            <person name="Wilson A.M."/>
            <person name="Visagie C.M."/>
            <person name="Spraker J."/>
            <person name="Barnes I."/>
            <person name="Buitendag C."/>
            <person name="Ceriani C."/>
            <person name="Del Mar Angel L."/>
            <person name="du Plessis D."/>
            <person name="Fuchs T."/>
            <person name="Gasser K."/>
            <person name="Kramer D."/>
            <person name="Li W."/>
            <person name="Munsamy K."/>
            <person name="Piso A."/>
            <person name="Price J.L."/>
            <person name="Sonnekus B."/>
            <person name="Thomas C."/>
            <person name="van der Nest A."/>
            <person name="van Dijk A."/>
            <person name="van Heerden A."/>
            <person name="van Vuuren N."/>
            <person name="Yilmaz N."/>
            <person name="Duong T.A."/>
            <person name="van der Merwe N.A."/>
            <person name="Wingfield M.J."/>
            <person name="Wingfield B.D."/>
        </authorList>
    </citation>
    <scope>NUCLEOTIDE SEQUENCE [LARGE SCALE GENOMIC DNA]</scope>
    <source>
        <strain evidence="3 4">CMW 18300</strain>
    </source>
</reference>
<keyword evidence="2" id="KW-0812">Transmembrane</keyword>
<keyword evidence="2" id="KW-1133">Transmembrane helix</keyword>